<evidence type="ECO:0000313" key="2">
    <source>
        <dbReference type="Proteomes" id="UP000051264"/>
    </source>
</evidence>
<dbReference type="RefSeq" id="WP_025083232.1">
    <property type="nucleotide sequence ID" value="NZ_AZEX01000056.1"/>
</dbReference>
<dbReference type="STRING" id="1423747.FC69_GL001940"/>
<dbReference type="EMBL" id="AZEX01000056">
    <property type="protein sequence ID" value="KRL59076.1"/>
    <property type="molecule type" value="Genomic_DNA"/>
</dbReference>
<organism evidence="1 2">
    <name type="scientific">Latilactobacillus fuchuensis DSM 14340 = JCM 11249</name>
    <dbReference type="NCBI Taxonomy" id="1423747"/>
    <lineage>
        <taxon>Bacteria</taxon>
        <taxon>Bacillati</taxon>
        <taxon>Bacillota</taxon>
        <taxon>Bacilli</taxon>
        <taxon>Lactobacillales</taxon>
        <taxon>Lactobacillaceae</taxon>
        <taxon>Latilactobacillus</taxon>
    </lineage>
</organism>
<comment type="caution">
    <text evidence="1">The sequence shown here is derived from an EMBL/GenBank/DDBJ whole genome shotgun (WGS) entry which is preliminary data.</text>
</comment>
<proteinExistence type="predicted"/>
<dbReference type="Proteomes" id="UP000051264">
    <property type="component" value="Unassembled WGS sequence"/>
</dbReference>
<sequence length="64" mass="7014">MLDDRLLGQRFSLPDDKSTGTIAFFGVLYHYQVTGEPSAGLLVEVTAVTPLYLVVTAHQAVLDY</sequence>
<dbReference type="OrthoDB" id="2303069at2"/>
<reference evidence="1 2" key="1">
    <citation type="journal article" date="2015" name="Genome Announc.">
        <title>Expanding the biotechnology potential of lactobacilli through comparative genomics of 213 strains and associated genera.</title>
        <authorList>
            <person name="Sun Z."/>
            <person name="Harris H.M."/>
            <person name="McCann A."/>
            <person name="Guo C."/>
            <person name="Argimon S."/>
            <person name="Zhang W."/>
            <person name="Yang X."/>
            <person name="Jeffery I.B."/>
            <person name="Cooney J.C."/>
            <person name="Kagawa T.F."/>
            <person name="Liu W."/>
            <person name="Song Y."/>
            <person name="Salvetti E."/>
            <person name="Wrobel A."/>
            <person name="Rasinkangas P."/>
            <person name="Parkhill J."/>
            <person name="Rea M.C."/>
            <person name="O'Sullivan O."/>
            <person name="Ritari J."/>
            <person name="Douillard F.P."/>
            <person name="Paul Ross R."/>
            <person name="Yang R."/>
            <person name="Briner A.E."/>
            <person name="Felis G.E."/>
            <person name="de Vos W.M."/>
            <person name="Barrangou R."/>
            <person name="Klaenhammer T.R."/>
            <person name="Caufield P.W."/>
            <person name="Cui Y."/>
            <person name="Zhang H."/>
            <person name="O'Toole P.W."/>
        </authorList>
    </citation>
    <scope>NUCLEOTIDE SEQUENCE [LARGE SCALE GENOMIC DNA]</scope>
    <source>
        <strain evidence="1 2">DSM 14340</strain>
    </source>
</reference>
<protein>
    <submittedName>
        <fullName evidence="1">Uncharacterized protein</fullName>
    </submittedName>
</protein>
<accession>A0A0R1RUV7</accession>
<gene>
    <name evidence="1" type="ORF">FC69_GL001940</name>
</gene>
<dbReference type="PATRIC" id="fig|1423747.3.peg.1970"/>
<name>A0A0R1RUV7_9LACO</name>
<evidence type="ECO:0000313" key="1">
    <source>
        <dbReference type="EMBL" id="KRL59076.1"/>
    </source>
</evidence>
<dbReference type="AlphaFoldDB" id="A0A0R1RUV7"/>
<dbReference type="eggNOG" id="ENOG5030AQ2">
    <property type="taxonomic scope" value="Bacteria"/>
</dbReference>